<dbReference type="EMBL" id="FOCO01000054">
    <property type="protein sequence ID" value="SEO15946.1"/>
    <property type="molecule type" value="Genomic_DNA"/>
</dbReference>
<sequence>MLDKVTEMVAHMIGIFHTTIEEERMRDSYQKIAAQRKAEPDTGPLRETSPTMKSPFQLEDFNPGVQYADQATPAAPVWYGPFLLGVPQLGPMNYWQPAELLPRDIENNFTFSMVQGRPILTLDPPGSVVTITYQSAYLSDNDLLRLSDTGTVFVDPSVFEAQLQGYQAIAQVISAPLSMVLPPLGASVHDHAVALHDQISTVTDPGFTGAVVTVLHGSEASGVVENGVVVEKATTLDDVMPAYFKAQTEKAEADANDALDALPEWAADPFQGLQGAVGENTLFDPEPGHAVVAGANLMVNQTSITFAWLDAPVIVVMGDVISLNIITQVNMLVEQGEYTGLGSALGSATYNSAAITLQSSMPAVGEGASAAQGPDGPLSFPMNWAVTRIDGDLLNVNYVQQYSFVTDHDRADIAFTSAETYIALGDNTVINITSLLEIGYGYDMIIIGGHMITINQINQLNVLIDSDHVTYGGALPTTFSAGDNLLFNGASISVTGLDSYQAMQGNFATAAQDLAVGGRIDERVTHDGVFEGIDILRVLYISGDATTINMVDQTNILGDSDQVHLALDNFQTGAGAEITVTTGSNAVINLASISQFGVDSTVSVGGAVYSDALIYQAGFVDTDANPLGVAMPALAAEAVVFLADGMIGPDAPPDDMSIAPTAIPATHSPDVMQSMLA</sequence>
<protein>
    <submittedName>
        <fullName evidence="1">Uncharacterized protein</fullName>
    </submittedName>
</protein>
<organism evidence="1 2">
    <name type="scientific">Pseudorhodobacter antarcticus</name>
    <dbReference type="NCBI Taxonomy" id="1077947"/>
    <lineage>
        <taxon>Bacteria</taxon>
        <taxon>Pseudomonadati</taxon>
        <taxon>Pseudomonadota</taxon>
        <taxon>Alphaproteobacteria</taxon>
        <taxon>Rhodobacterales</taxon>
        <taxon>Paracoccaceae</taxon>
        <taxon>Pseudorhodobacter</taxon>
    </lineage>
</organism>
<evidence type="ECO:0000313" key="1">
    <source>
        <dbReference type="EMBL" id="SEO15946.1"/>
    </source>
</evidence>
<dbReference type="RefSeq" id="WP_074818953.1">
    <property type="nucleotide sequence ID" value="NZ_FOCO01000054.1"/>
</dbReference>
<dbReference type="Proteomes" id="UP000183002">
    <property type="component" value="Unassembled WGS sequence"/>
</dbReference>
<proteinExistence type="predicted"/>
<accession>A0A1H8MFM3</accession>
<dbReference type="AlphaFoldDB" id="A0A1H8MFM3"/>
<dbReference type="STRING" id="1077947.SAMN05216227_105411"/>
<reference evidence="1 2" key="1">
    <citation type="submission" date="2016-10" db="EMBL/GenBank/DDBJ databases">
        <authorList>
            <person name="de Groot N.N."/>
        </authorList>
    </citation>
    <scope>NUCLEOTIDE SEQUENCE [LARGE SCALE GENOMIC DNA]</scope>
    <source>
        <strain evidence="1 2">CGMCC 1.10836</strain>
    </source>
</reference>
<dbReference type="OrthoDB" id="8283038at2"/>
<keyword evidence="2" id="KW-1185">Reference proteome</keyword>
<evidence type="ECO:0000313" key="2">
    <source>
        <dbReference type="Proteomes" id="UP000183002"/>
    </source>
</evidence>
<name>A0A1H8MFM3_9RHOB</name>
<gene>
    <name evidence="1" type="ORF">SAMN05216227_105411</name>
</gene>